<feature type="domain" description="Ion transport" evidence="14">
    <location>
        <begin position="1"/>
        <end position="86"/>
    </location>
</feature>
<keyword evidence="9" id="KW-0406">Ion transport</keyword>
<keyword evidence="2" id="KW-0813">Transport</keyword>
<evidence type="ECO:0000256" key="7">
    <source>
        <dbReference type="ARBA" id="ARBA00022882"/>
    </source>
</evidence>
<dbReference type="Proteomes" id="UP000095287">
    <property type="component" value="Unplaced"/>
</dbReference>
<evidence type="ECO:0000256" key="9">
    <source>
        <dbReference type="ARBA" id="ARBA00023065"/>
    </source>
</evidence>
<evidence type="ECO:0000256" key="11">
    <source>
        <dbReference type="ARBA" id="ARBA00023180"/>
    </source>
</evidence>
<evidence type="ECO:0000313" key="15">
    <source>
        <dbReference type="Proteomes" id="UP000095287"/>
    </source>
</evidence>
<dbReference type="GO" id="GO:0007268">
    <property type="term" value="P:chemical synaptic transmission"/>
    <property type="evidence" value="ECO:0007669"/>
    <property type="project" value="TreeGrafter"/>
</dbReference>
<comment type="subcellular location">
    <subcellularLocation>
        <location evidence="1">Membrane</location>
        <topology evidence="1">Multi-pass membrane protein</topology>
    </subcellularLocation>
</comment>
<reference evidence="16" key="1">
    <citation type="submission" date="2016-11" db="UniProtKB">
        <authorList>
            <consortium name="WormBaseParasite"/>
        </authorList>
    </citation>
    <scope>IDENTIFICATION</scope>
</reference>
<dbReference type="FunFam" id="1.20.120.350:FF:000011">
    <property type="entry name" value="Voltage-dependent N-type calcium channel subunit alpha"/>
    <property type="match status" value="1"/>
</dbReference>
<dbReference type="PANTHER" id="PTHR45628:SF7">
    <property type="entry name" value="VOLTAGE-DEPENDENT CALCIUM CHANNEL TYPE A SUBUNIT ALPHA-1"/>
    <property type="match status" value="1"/>
</dbReference>
<keyword evidence="12" id="KW-0407">Ion channel</keyword>
<keyword evidence="4" id="KW-0107">Calcium channel</keyword>
<evidence type="ECO:0000256" key="2">
    <source>
        <dbReference type="ARBA" id="ARBA00022448"/>
    </source>
</evidence>
<evidence type="ECO:0000256" key="6">
    <source>
        <dbReference type="ARBA" id="ARBA00022837"/>
    </source>
</evidence>
<dbReference type="GO" id="GO:0098703">
    <property type="term" value="P:calcium ion import across plasma membrane"/>
    <property type="evidence" value="ECO:0007669"/>
    <property type="project" value="TreeGrafter"/>
</dbReference>
<dbReference type="GO" id="GO:0005891">
    <property type="term" value="C:voltage-gated calcium channel complex"/>
    <property type="evidence" value="ECO:0007669"/>
    <property type="project" value="TreeGrafter"/>
</dbReference>
<evidence type="ECO:0000313" key="16">
    <source>
        <dbReference type="WBParaSite" id="L893_g33913.t1"/>
    </source>
</evidence>
<name>A0A1I8A8I5_9BILA</name>
<protein>
    <submittedName>
        <fullName evidence="16">Ion_trans domain-containing protein</fullName>
    </submittedName>
</protein>
<feature type="chain" id="PRO_5009314402" evidence="13">
    <location>
        <begin position="17"/>
        <end position="117"/>
    </location>
</feature>
<keyword evidence="3" id="KW-0109">Calcium transport</keyword>
<dbReference type="GO" id="GO:0045202">
    <property type="term" value="C:synapse"/>
    <property type="evidence" value="ECO:0007669"/>
    <property type="project" value="GOC"/>
</dbReference>
<evidence type="ECO:0000256" key="5">
    <source>
        <dbReference type="ARBA" id="ARBA00022692"/>
    </source>
</evidence>
<keyword evidence="8" id="KW-1133">Transmembrane helix</keyword>
<organism evidence="15 16">
    <name type="scientific">Steinernema glaseri</name>
    <dbReference type="NCBI Taxonomy" id="37863"/>
    <lineage>
        <taxon>Eukaryota</taxon>
        <taxon>Metazoa</taxon>
        <taxon>Ecdysozoa</taxon>
        <taxon>Nematoda</taxon>
        <taxon>Chromadorea</taxon>
        <taxon>Rhabditida</taxon>
        <taxon>Tylenchina</taxon>
        <taxon>Panagrolaimomorpha</taxon>
        <taxon>Strongyloidoidea</taxon>
        <taxon>Steinernematidae</taxon>
        <taxon>Steinernema</taxon>
    </lineage>
</organism>
<sequence length="117" mass="12739">MMVMAVICMSSISLAAEDPVDEENPRNKVLQYMDYCFTGVFACEMLLKLIDQGIILHRGSYCRDFWNVLDGVVVICALVAFAFAGTDGAAGKNLNTINRSECSACCVLSRPSRGSQS</sequence>
<dbReference type="Gene3D" id="1.20.120.350">
    <property type="entry name" value="Voltage-gated potassium channels. Chain C"/>
    <property type="match status" value="1"/>
</dbReference>
<dbReference type="Pfam" id="PF00520">
    <property type="entry name" value="Ion_trans"/>
    <property type="match status" value="1"/>
</dbReference>
<evidence type="ECO:0000256" key="8">
    <source>
        <dbReference type="ARBA" id="ARBA00022989"/>
    </source>
</evidence>
<dbReference type="WBParaSite" id="L893_g33913.t1">
    <property type="protein sequence ID" value="L893_g33913.t1"/>
    <property type="gene ID" value="L893_g33913"/>
</dbReference>
<keyword evidence="5" id="KW-0812">Transmembrane</keyword>
<evidence type="ECO:0000256" key="12">
    <source>
        <dbReference type="ARBA" id="ARBA00023303"/>
    </source>
</evidence>
<dbReference type="SUPFAM" id="SSF81324">
    <property type="entry name" value="Voltage-gated potassium channels"/>
    <property type="match status" value="1"/>
</dbReference>
<evidence type="ECO:0000256" key="10">
    <source>
        <dbReference type="ARBA" id="ARBA00023136"/>
    </source>
</evidence>
<dbReference type="InterPro" id="IPR005821">
    <property type="entry name" value="Ion_trans_dom"/>
</dbReference>
<keyword evidence="13" id="KW-0732">Signal</keyword>
<dbReference type="InterPro" id="IPR027359">
    <property type="entry name" value="Volt_channel_dom_sf"/>
</dbReference>
<evidence type="ECO:0000256" key="4">
    <source>
        <dbReference type="ARBA" id="ARBA00022673"/>
    </source>
</evidence>
<evidence type="ECO:0000256" key="13">
    <source>
        <dbReference type="SAM" id="SignalP"/>
    </source>
</evidence>
<accession>A0A1I8A8I5</accession>
<dbReference type="AlphaFoldDB" id="A0A1I8A8I5"/>
<keyword evidence="10" id="KW-0472">Membrane</keyword>
<keyword evidence="6" id="KW-0106">Calcium</keyword>
<dbReference type="GO" id="GO:0008331">
    <property type="term" value="F:high voltage-gated calcium channel activity"/>
    <property type="evidence" value="ECO:0007669"/>
    <property type="project" value="TreeGrafter"/>
</dbReference>
<dbReference type="InterPro" id="IPR050599">
    <property type="entry name" value="VDCC_alpha-1_subunit"/>
</dbReference>
<keyword evidence="11" id="KW-0325">Glycoprotein</keyword>
<evidence type="ECO:0000259" key="14">
    <source>
        <dbReference type="Pfam" id="PF00520"/>
    </source>
</evidence>
<evidence type="ECO:0000256" key="1">
    <source>
        <dbReference type="ARBA" id="ARBA00004141"/>
    </source>
</evidence>
<keyword evidence="15" id="KW-1185">Reference proteome</keyword>
<feature type="signal peptide" evidence="13">
    <location>
        <begin position="1"/>
        <end position="16"/>
    </location>
</feature>
<keyword evidence="7" id="KW-0851">Voltage-gated channel</keyword>
<dbReference type="PANTHER" id="PTHR45628">
    <property type="entry name" value="VOLTAGE-DEPENDENT CALCIUM CHANNEL TYPE A SUBUNIT ALPHA-1"/>
    <property type="match status" value="1"/>
</dbReference>
<proteinExistence type="predicted"/>
<evidence type="ECO:0000256" key="3">
    <source>
        <dbReference type="ARBA" id="ARBA00022568"/>
    </source>
</evidence>